<evidence type="ECO:0000313" key="7">
    <source>
        <dbReference type="Proteomes" id="UP000315295"/>
    </source>
</evidence>
<keyword evidence="4" id="KW-0131">Cell cycle</keyword>
<dbReference type="STRING" id="106549.A0A540KID2"/>
<organism evidence="6 7">
    <name type="scientific">Malus baccata</name>
    <name type="common">Siberian crab apple</name>
    <name type="synonym">Pyrus baccata</name>
    <dbReference type="NCBI Taxonomy" id="106549"/>
    <lineage>
        <taxon>Eukaryota</taxon>
        <taxon>Viridiplantae</taxon>
        <taxon>Streptophyta</taxon>
        <taxon>Embryophyta</taxon>
        <taxon>Tracheophyta</taxon>
        <taxon>Spermatophyta</taxon>
        <taxon>Magnoliopsida</taxon>
        <taxon>eudicotyledons</taxon>
        <taxon>Gunneridae</taxon>
        <taxon>Pentapetalae</taxon>
        <taxon>rosids</taxon>
        <taxon>fabids</taxon>
        <taxon>Rosales</taxon>
        <taxon>Rosaceae</taxon>
        <taxon>Amygdaloideae</taxon>
        <taxon>Maleae</taxon>
        <taxon>Malus</taxon>
    </lineage>
</organism>
<dbReference type="EMBL" id="VIEB01001230">
    <property type="protein sequence ID" value="TQD73978.1"/>
    <property type="molecule type" value="Genomic_DNA"/>
</dbReference>
<evidence type="ECO:0000256" key="2">
    <source>
        <dbReference type="ARBA" id="ARBA00022618"/>
    </source>
</evidence>
<evidence type="ECO:0000256" key="4">
    <source>
        <dbReference type="ARBA" id="ARBA00023306"/>
    </source>
</evidence>
<name>A0A540KID2_MALBA</name>
<reference evidence="6 7" key="1">
    <citation type="journal article" date="2019" name="G3 (Bethesda)">
        <title>Sequencing of a Wild Apple (Malus baccata) Genome Unravels the Differences Between Cultivated and Wild Apple Species Regarding Disease Resistance and Cold Tolerance.</title>
        <authorList>
            <person name="Chen X."/>
        </authorList>
    </citation>
    <scope>NUCLEOTIDE SEQUENCE [LARGE SCALE GENOMIC DNA]</scope>
    <source>
        <strain evidence="7">cv. Shandingzi</strain>
        <tissue evidence="6">Leaves</tissue>
    </source>
</reference>
<dbReference type="GO" id="GO:0051301">
    <property type="term" value="P:cell division"/>
    <property type="evidence" value="ECO:0007669"/>
    <property type="project" value="UniProtKB-KW"/>
</dbReference>
<keyword evidence="2" id="KW-0132">Cell division</keyword>
<gene>
    <name evidence="6" type="ORF">C1H46_040477</name>
</gene>
<dbReference type="FunFam" id="1.10.472.10:FF:000040">
    <property type="entry name" value="D6-type cyclin"/>
    <property type="match status" value="1"/>
</dbReference>
<proteinExistence type="inferred from homology"/>
<feature type="domain" description="Cyclin C-terminal" evidence="5">
    <location>
        <begin position="16"/>
        <end position="89"/>
    </location>
</feature>
<protein>
    <recommendedName>
        <fullName evidence="5">Cyclin C-terminal domain-containing protein</fullName>
    </recommendedName>
</protein>
<dbReference type="AlphaFoldDB" id="A0A540KID2"/>
<comment type="similarity">
    <text evidence="1">Belongs to the cyclin family. Cyclin D subfamily.</text>
</comment>
<evidence type="ECO:0000256" key="1">
    <source>
        <dbReference type="ARBA" id="ARBA00009065"/>
    </source>
</evidence>
<evidence type="ECO:0000313" key="6">
    <source>
        <dbReference type="EMBL" id="TQD73978.1"/>
    </source>
</evidence>
<evidence type="ECO:0000259" key="5">
    <source>
        <dbReference type="Pfam" id="PF02984"/>
    </source>
</evidence>
<keyword evidence="3" id="KW-0195">Cyclin</keyword>
<dbReference type="SUPFAM" id="SSF47954">
    <property type="entry name" value="Cyclin-like"/>
    <property type="match status" value="1"/>
</dbReference>
<dbReference type="InterPro" id="IPR036915">
    <property type="entry name" value="Cyclin-like_sf"/>
</dbReference>
<dbReference type="Gene3D" id="1.10.472.10">
    <property type="entry name" value="Cyclin-like"/>
    <property type="match status" value="1"/>
</dbReference>
<keyword evidence="7" id="KW-1185">Reference proteome</keyword>
<sequence length="143" mass="16506">MELLILNTLDWRMRSITPFSFLHFFLSSLDLNDRPFTQALRNRASVVIFNAHNEIKFVEFKPSIIAASAVLSTCHELLPPKFPPFKASLSSFQYVNKIMKGWILCPAQEPQRAFSTIAPLDLKVRTPLATWRPPPHILLFLWQ</sequence>
<dbReference type="InterPro" id="IPR004367">
    <property type="entry name" value="Cyclin_C-dom"/>
</dbReference>
<accession>A0A540KID2</accession>
<dbReference type="Pfam" id="PF02984">
    <property type="entry name" value="Cyclin_C"/>
    <property type="match status" value="1"/>
</dbReference>
<dbReference type="Proteomes" id="UP000315295">
    <property type="component" value="Unassembled WGS sequence"/>
</dbReference>
<comment type="caution">
    <text evidence="6">The sequence shown here is derived from an EMBL/GenBank/DDBJ whole genome shotgun (WGS) entry which is preliminary data.</text>
</comment>
<evidence type="ECO:0000256" key="3">
    <source>
        <dbReference type="ARBA" id="ARBA00023127"/>
    </source>
</evidence>
<dbReference type="CDD" id="cd20544">
    <property type="entry name" value="CYCLIN_AtCycD-like_rpt2"/>
    <property type="match status" value="1"/>
</dbReference>